<name>A0A1T5BB09_9BACT</name>
<evidence type="ECO:0000313" key="2">
    <source>
        <dbReference type="Proteomes" id="UP000190852"/>
    </source>
</evidence>
<evidence type="ECO:0000313" key="1">
    <source>
        <dbReference type="EMBL" id="SKB44219.1"/>
    </source>
</evidence>
<dbReference type="PANTHER" id="PTHR36849:SF1">
    <property type="entry name" value="CYTOPLASMIC PROTEIN"/>
    <property type="match status" value="1"/>
</dbReference>
<dbReference type="RefSeq" id="WP_079682833.1">
    <property type="nucleotide sequence ID" value="NZ_FUYQ01000006.1"/>
</dbReference>
<dbReference type="Pfam" id="PF22752">
    <property type="entry name" value="DUF488-N3i"/>
    <property type="match status" value="1"/>
</dbReference>
<keyword evidence="2" id="KW-1185">Reference proteome</keyword>
<reference evidence="2" key="1">
    <citation type="submission" date="2017-02" db="EMBL/GenBank/DDBJ databases">
        <authorList>
            <person name="Varghese N."/>
            <person name="Submissions S."/>
        </authorList>
    </citation>
    <scope>NUCLEOTIDE SEQUENCE [LARGE SCALE GENOMIC DNA]</scope>
    <source>
        <strain evidence="2">DSM 24967</strain>
    </source>
</reference>
<accession>A0A1T5BB09</accession>
<protein>
    <submittedName>
        <fullName evidence="1">Uncharacterized conserved protein YeaO, DUF488 family</fullName>
    </submittedName>
</protein>
<dbReference type="EMBL" id="FUYQ01000006">
    <property type="protein sequence ID" value="SKB44219.1"/>
    <property type="molecule type" value="Genomic_DNA"/>
</dbReference>
<dbReference type="PANTHER" id="PTHR36849">
    <property type="entry name" value="CYTOPLASMIC PROTEIN-RELATED"/>
    <property type="match status" value="1"/>
</dbReference>
<organism evidence="1 2">
    <name type="scientific">Parabacteroides chartae</name>
    <dbReference type="NCBI Taxonomy" id="1037355"/>
    <lineage>
        <taxon>Bacteria</taxon>
        <taxon>Pseudomonadati</taxon>
        <taxon>Bacteroidota</taxon>
        <taxon>Bacteroidia</taxon>
        <taxon>Bacteroidales</taxon>
        <taxon>Tannerellaceae</taxon>
        <taxon>Parabacteroides</taxon>
    </lineage>
</organism>
<gene>
    <name evidence="1" type="ORF">SAMN05660349_01208</name>
</gene>
<sequence>MVRIAIKRVYEDFDPDDGYRVLVDRLWPRGVKKEALLCNSWNKDLAPSSELRKWVHQNKEERWELFASLYIKQLGNSKAVDDFLLAIKDYEKVTLLTATKSMEQNHAGILKEYIEGLLR</sequence>
<dbReference type="Proteomes" id="UP000190852">
    <property type="component" value="Unassembled WGS sequence"/>
</dbReference>
<dbReference type="AlphaFoldDB" id="A0A1T5BB09"/>
<proteinExistence type="predicted"/>
<dbReference type="InterPro" id="IPR052552">
    <property type="entry name" value="YeaO-like"/>
</dbReference>